<name>A0A1H0NVW3_9ACTN</name>
<keyword evidence="2" id="KW-1185">Reference proteome</keyword>
<accession>A0A1H0NVW3</accession>
<evidence type="ECO:0000313" key="2">
    <source>
        <dbReference type="Proteomes" id="UP000199497"/>
    </source>
</evidence>
<dbReference type="EMBL" id="FNJR01000001">
    <property type="protein sequence ID" value="SDO96831.1"/>
    <property type="molecule type" value="Genomic_DNA"/>
</dbReference>
<dbReference type="STRING" id="405564.SAMN04487905_101281"/>
<organism evidence="1 2">
    <name type="scientific">Actinopolyspora xinjiangensis</name>
    <dbReference type="NCBI Taxonomy" id="405564"/>
    <lineage>
        <taxon>Bacteria</taxon>
        <taxon>Bacillati</taxon>
        <taxon>Actinomycetota</taxon>
        <taxon>Actinomycetes</taxon>
        <taxon>Actinopolysporales</taxon>
        <taxon>Actinopolysporaceae</taxon>
        <taxon>Actinopolyspora</taxon>
    </lineage>
</organism>
<reference evidence="2" key="1">
    <citation type="submission" date="2016-10" db="EMBL/GenBank/DDBJ databases">
        <authorList>
            <person name="Varghese N."/>
            <person name="Submissions S."/>
        </authorList>
    </citation>
    <scope>NUCLEOTIDE SEQUENCE [LARGE SCALE GENOMIC DNA]</scope>
    <source>
        <strain evidence="2">DSM 46732</strain>
    </source>
</reference>
<dbReference type="Proteomes" id="UP000199497">
    <property type="component" value="Unassembled WGS sequence"/>
</dbReference>
<dbReference type="OrthoDB" id="2373648at2"/>
<proteinExistence type="predicted"/>
<sequence length="149" mass="17238">MRPLARLELWGGMYYDSEYGLYLPGQNLERCLRDSATITKDDEEIERGVFIDTELNLLEYDGPRDMHALWQDKDFVHRQPSKVGMNRVMRVRPVSRRWSFFAEGLYDPNVVNLGELARIADTAGRLIGLGDWPPRYGRFIGTVEELVDA</sequence>
<dbReference type="AlphaFoldDB" id="A0A1H0NVW3"/>
<protein>
    <submittedName>
        <fullName evidence="1">Uncharacterized protein</fullName>
    </submittedName>
</protein>
<evidence type="ECO:0000313" key="1">
    <source>
        <dbReference type="EMBL" id="SDO96831.1"/>
    </source>
</evidence>
<gene>
    <name evidence="1" type="ORF">SAMN04487905_101281</name>
</gene>